<dbReference type="EMBL" id="WHJF01000005">
    <property type="protein sequence ID" value="NHZ61296.1"/>
    <property type="molecule type" value="Genomic_DNA"/>
</dbReference>
<feature type="transmembrane region" description="Helical" evidence="1">
    <location>
        <begin position="87"/>
        <end position="106"/>
    </location>
</feature>
<evidence type="ECO:0000313" key="3">
    <source>
        <dbReference type="Proteomes" id="UP000610594"/>
    </source>
</evidence>
<evidence type="ECO:0000313" key="2">
    <source>
        <dbReference type="EMBL" id="NHZ61296.1"/>
    </source>
</evidence>
<organism evidence="2 3">
    <name type="scientific">Massilia genomosp. 1</name>
    <dbReference type="NCBI Taxonomy" id="2609280"/>
    <lineage>
        <taxon>Bacteria</taxon>
        <taxon>Pseudomonadati</taxon>
        <taxon>Pseudomonadota</taxon>
        <taxon>Betaproteobacteria</taxon>
        <taxon>Burkholderiales</taxon>
        <taxon>Oxalobacteraceae</taxon>
        <taxon>Telluria group</taxon>
        <taxon>Massilia</taxon>
    </lineage>
</organism>
<keyword evidence="1" id="KW-0472">Membrane</keyword>
<comment type="caution">
    <text evidence="2">The sequence shown here is derived from an EMBL/GenBank/DDBJ whole genome shotgun (WGS) entry which is preliminary data.</text>
</comment>
<reference evidence="2 3" key="1">
    <citation type="submission" date="2019-10" db="EMBL/GenBank/DDBJ databases">
        <title>Taxonomy of Antarctic Massilia spp.: description of Massilia rubra sp. nov., Massilia aquatica sp. nov., Massilia mucilaginosa sp. nov., Massilia frigida sp. nov. isolated from streams, lakes and regoliths.</title>
        <authorList>
            <person name="Holochova P."/>
            <person name="Sedlacek I."/>
            <person name="Kralova S."/>
            <person name="Maslanova I."/>
            <person name="Busse H.-J."/>
            <person name="Stankova E."/>
            <person name="Vrbovska V."/>
            <person name="Kovarovic V."/>
            <person name="Bartak M."/>
            <person name="Svec P."/>
            <person name="Pantucek R."/>
        </authorList>
    </citation>
    <scope>NUCLEOTIDE SEQUENCE [LARGE SCALE GENOMIC DNA]</scope>
    <source>
        <strain evidence="2 3">CCM 8694</strain>
    </source>
</reference>
<sequence length="110" mass="11859">MMSRTSIIAFTPVLALLAAICLFELPQSYWCTPIEIGGKELACGYDYARPVLKFAIDMLFIVGASGIVASLVFAFQRRLSKPGGAGFILSVLIAIACFYLKAYLGVDDSP</sequence>
<accession>A0ABX0MLG3</accession>
<keyword evidence="1" id="KW-0812">Transmembrane</keyword>
<keyword evidence="1" id="KW-1133">Transmembrane helix</keyword>
<dbReference type="Proteomes" id="UP000610594">
    <property type="component" value="Unassembled WGS sequence"/>
</dbReference>
<feature type="transmembrane region" description="Helical" evidence="1">
    <location>
        <begin position="54"/>
        <end position="75"/>
    </location>
</feature>
<keyword evidence="3" id="KW-1185">Reference proteome</keyword>
<dbReference type="RefSeq" id="WP_167235556.1">
    <property type="nucleotide sequence ID" value="NZ_WHJF01000005.1"/>
</dbReference>
<evidence type="ECO:0000256" key="1">
    <source>
        <dbReference type="SAM" id="Phobius"/>
    </source>
</evidence>
<proteinExistence type="predicted"/>
<name>A0ABX0MLG3_9BURK</name>
<protein>
    <submittedName>
        <fullName evidence="2">Uncharacterized protein</fullName>
    </submittedName>
</protein>
<gene>
    <name evidence="2" type="ORF">F1735_03080</name>
</gene>